<keyword evidence="1" id="KW-0808">Transferase</keyword>
<gene>
    <name evidence="1" type="ORF">LG52_894</name>
</gene>
<dbReference type="AlphaFoldDB" id="A0A0D8BSN9"/>
<sequence length="90" mass="10328">MEIRKSNDSEYKKILSLTPQALFEGTLGEAKRSDEKVKRLIEPVLQKGGYYLIATDGDHLMGWILIGESKDPFTEKNIWIYLRIVCVRGI</sequence>
<accession>A0A0D8BSN9</accession>
<proteinExistence type="predicted"/>
<dbReference type="GO" id="GO:0016740">
    <property type="term" value="F:transferase activity"/>
    <property type="evidence" value="ECO:0007669"/>
    <property type="project" value="UniProtKB-KW"/>
</dbReference>
<reference evidence="1 2" key="1">
    <citation type="submission" date="2015-01" db="EMBL/GenBank/DDBJ databases">
        <authorList>
            <person name="Filippidou S."/>
            <person name="Jeanneret N."/>
            <person name="Russel-Delif L."/>
            <person name="Junier T."/>
            <person name="Wunderlin T."/>
            <person name="Molina V."/>
            <person name="Johnson S.L."/>
            <person name="Davenport K.W."/>
            <person name="Chain P.S."/>
            <person name="Dorador C."/>
            <person name="Junier P."/>
        </authorList>
    </citation>
    <scope>NUCLEOTIDE SEQUENCE [LARGE SCALE GENOMIC DNA]</scope>
    <source>
        <strain evidence="1 2">Et7/4</strain>
    </source>
</reference>
<dbReference type="PATRIC" id="fig|1462.6.peg.1049"/>
<name>A0A0D8BSN9_GEOKU</name>
<organism evidence="1 2">
    <name type="scientific">Geobacillus kaustophilus</name>
    <dbReference type="NCBI Taxonomy" id="1462"/>
    <lineage>
        <taxon>Bacteria</taxon>
        <taxon>Bacillati</taxon>
        <taxon>Bacillota</taxon>
        <taxon>Bacilli</taxon>
        <taxon>Bacillales</taxon>
        <taxon>Anoxybacillaceae</taxon>
        <taxon>Geobacillus</taxon>
        <taxon>Geobacillus thermoleovorans group</taxon>
    </lineage>
</organism>
<protein>
    <submittedName>
        <fullName evidence="1">Putative acetyltransferase</fullName>
    </submittedName>
</protein>
<dbReference type="EMBL" id="JYBP01000003">
    <property type="protein sequence ID" value="KJE27009.1"/>
    <property type="molecule type" value="Genomic_DNA"/>
</dbReference>
<evidence type="ECO:0000313" key="2">
    <source>
        <dbReference type="Proteomes" id="UP000032522"/>
    </source>
</evidence>
<comment type="caution">
    <text evidence="1">The sequence shown here is derived from an EMBL/GenBank/DDBJ whole genome shotgun (WGS) entry which is preliminary data.</text>
</comment>
<evidence type="ECO:0000313" key="1">
    <source>
        <dbReference type="EMBL" id="KJE27009.1"/>
    </source>
</evidence>
<dbReference type="Proteomes" id="UP000032522">
    <property type="component" value="Unassembled WGS sequence"/>
</dbReference>